<evidence type="ECO:0000313" key="6">
    <source>
        <dbReference type="Proteomes" id="UP000085678"/>
    </source>
</evidence>
<dbReference type="InterPro" id="IPR035938">
    <property type="entry name" value="Hemerythrin-like_sf"/>
</dbReference>
<dbReference type="AlphaFoldDB" id="A0A1S3IZL0"/>
<feature type="binding site" evidence="4">
    <location>
        <position position="55"/>
    </location>
    <ligand>
        <name>Fe cation</name>
        <dbReference type="ChEBI" id="CHEBI:24875"/>
        <label>1</label>
    </ligand>
</feature>
<dbReference type="Proteomes" id="UP000085678">
    <property type="component" value="Unplaced"/>
</dbReference>
<comment type="similarity">
    <text evidence="1">Belongs to the hemerythrin family.</text>
</comment>
<dbReference type="CDD" id="cd12107">
    <property type="entry name" value="Hemerythrin"/>
    <property type="match status" value="1"/>
</dbReference>
<evidence type="ECO:0000259" key="5">
    <source>
        <dbReference type="Pfam" id="PF01814"/>
    </source>
</evidence>
<organism evidence="6 7">
    <name type="scientific">Lingula anatina</name>
    <name type="common">Brachiopod</name>
    <name type="synonym">Lingula unguis</name>
    <dbReference type="NCBI Taxonomy" id="7574"/>
    <lineage>
        <taxon>Eukaryota</taxon>
        <taxon>Metazoa</taxon>
        <taxon>Spiralia</taxon>
        <taxon>Lophotrochozoa</taxon>
        <taxon>Brachiopoda</taxon>
        <taxon>Linguliformea</taxon>
        <taxon>Lingulata</taxon>
        <taxon>Lingulida</taxon>
        <taxon>Linguloidea</taxon>
        <taxon>Lingulidae</taxon>
        <taxon>Lingula</taxon>
    </lineage>
</organism>
<evidence type="ECO:0000313" key="8">
    <source>
        <dbReference type="RefSeq" id="XP_013420891.1"/>
    </source>
</evidence>
<evidence type="ECO:0000256" key="4">
    <source>
        <dbReference type="PIRSR" id="PIRSR002033-1"/>
    </source>
</evidence>
<dbReference type="Pfam" id="PF01814">
    <property type="entry name" value="Hemerythrin"/>
    <property type="match status" value="1"/>
</dbReference>
<dbReference type="NCBIfam" id="TIGR00058">
    <property type="entry name" value="Hemerythrin"/>
    <property type="match status" value="1"/>
</dbReference>
<dbReference type="NCBIfam" id="TIGR02481">
    <property type="entry name" value="hemeryth_dom"/>
    <property type="match status" value="1"/>
</dbReference>
<protein>
    <submittedName>
        <fullName evidence="7 8">Hemerythrin-like</fullName>
    </submittedName>
</protein>
<evidence type="ECO:0000256" key="3">
    <source>
        <dbReference type="ARBA" id="ARBA00023004"/>
    </source>
</evidence>
<feature type="binding site" evidence="4">
    <location>
        <position position="107"/>
    </location>
    <ligand>
        <name>Fe cation</name>
        <dbReference type="ChEBI" id="CHEBI:24875"/>
        <label>2</label>
    </ligand>
</feature>
<keyword evidence="6" id="KW-1185">Reference proteome</keyword>
<evidence type="ECO:0000256" key="1">
    <source>
        <dbReference type="ARBA" id="ARBA00010587"/>
    </source>
</evidence>
<feature type="binding site" evidence="4">
    <location>
        <position position="74"/>
    </location>
    <ligand>
        <name>Fe cation</name>
        <dbReference type="ChEBI" id="CHEBI:24875"/>
        <label>2</label>
    </ligand>
</feature>
<dbReference type="InterPro" id="IPR012827">
    <property type="entry name" value="Hemerythrin_metal-bd"/>
</dbReference>
<dbReference type="PANTHER" id="PTHR37164:SF1">
    <property type="entry name" value="BACTERIOHEMERYTHRIN"/>
    <property type="match status" value="1"/>
</dbReference>
<dbReference type="GeneID" id="106181140"/>
<dbReference type="OrthoDB" id="10249344at2759"/>
<feature type="binding site" evidence="4">
    <location>
        <position position="112"/>
    </location>
    <ligand>
        <name>Fe cation</name>
        <dbReference type="ChEBI" id="CHEBI:24875"/>
        <label>2</label>
    </ligand>
</feature>
<dbReference type="RefSeq" id="XP_013420891.1">
    <property type="nucleotide sequence ID" value="XM_013565437.1"/>
</dbReference>
<dbReference type="GeneID" id="106168791"/>
<dbReference type="InterPro" id="IPR050669">
    <property type="entry name" value="Hemerythrin"/>
</dbReference>
<dbReference type="Gene3D" id="1.20.120.50">
    <property type="entry name" value="Hemerythrin-like"/>
    <property type="match status" value="1"/>
</dbReference>
<keyword evidence="3 4" id="KW-0408">Iron</keyword>
<dbReference type="InterPro" id="IPR012312">
    <property type="entry name" value="Hemerythrin-like"/>
</dbReference>
<name>A0A1S3IZL0_LINAN</name>
<feature type="binding site" evidence="4">
    <location>
        <position position="112"/>
    </location>
    <ligand>
        <name>Fe cation</name>
        <dbReference type="ChEBI" id="CHEBI:24875"/>
        <label>1</label>
    </ligand>
</feature>
<feature type="domain" description="Hemerythrin-like" evidence="5">
    <location>
        <begin position="19"/>
        <end position="118"/>
    </location>
</feature>
<dbReference type="PANTHER" id="PTHR37164">
    <property type="entry name" value="BACTERIOHEMERYTHRIN"/>
    <property type="match status" value="1"/>
</dbReference>
<reference evidence="7 8" key="1">
    <citation type="submission" date="2025-04" db="UniProtKB">
        <authorList>
            <consortium name="RefSeq"/>
        </authorList>
    </citation>
    <scope>IDENTIFICATION</scope>
    <source>
        <tissue evidence="7 8">Gonads</tissue>
    </source>
</reference>
<accession>A0A1S3IZL0</accession>
<dbReference type="RefSeq" id="XP_013403436.1">
    <property type="nucleotide sequence ID" value="XM_013547982.1"/>
</dbReference>
<gene>
    <name evidence="7" type="primary">LOC106168791</name>
    <name evidence="8" type="synonym">LOC106181140</name>
</gene>
<feature type="binding site" evidence="4">
    <location>
        <position position="59"/>
    </location>
    <ligand>
        <name>Fe cation</name>
        <dbReference type="ChEBI" id="CHEBI:24875"/>
        <label>2</label>
    </ligand>
</feature>
<dbReference type="KEGG" id="lak:106168791"/>
<keyword evidence="2 4" id="KW-0479">Metal-binding</keyword>
<dbReference type="KEGG" id="lak:106181140"/>
<evidence type="ECO:0000256" key="2">
    <source>
        <dbReference type="ARBA" id="ARBA00022723"/>
    </source>
</evidence>
<dbReference type="InterPro" id="IPR002063">
    <property type="entry name" value="Haemerythrin"/>
</dbReference>
<feature type="binding site" evidence="4">
    <location>
        <position position="59"/>
    </location>
    <ligand>
        <name>Fe cation</name>
        <dbReference type="ChEBI" id="CHEBI:24875"/>
        <label>1</label>
    </ligand>
</feature>
<dbReference type="PRINTS" id="PR00186">
    <property type="entry name" value="HEMERYTHRIN"/>
</dbReference>
<proteinExistence type="inferred from homology"/>
<feature type="binding site" evidence="4">
    <location>
        <position position="26"/>
    </location>
    <ligand>
        <name>Fe cation</name>
        <dbReference type="ChEBI" id="CHEBI:24875"/>
        <label>1</label>
    </ligand>
</feature>
<dbReference type="PIRSF" id="PIRSF002033">
    <property type="entry name" value="Hemerythrin"/>
    <property type="match status" value="1"/>
</dbReference>
<dbReference type="SUPFAM" id="SSF47188">
    <property type="entry name" value="Hemerythrin-like"/>
    <property type="match status" value="1"/>
</dbReference>
<evidence type="ECO:0000313" key="7">
    <source>
        <dbReference type="RefSeq" id="XP_013403436.1"/>
    </source>
</evidence>
<feature type="binding site" evidence="4">
    <location>
        <position position="78"/>
    </location>
    <ligand>
        <name>Fe cation</name>
        <dbReference type="ChEBI" id="CHEBI:24875"/>
        <label>2</label>
    </ligand>
</feature>
<dbReference type="GO" id="GO:0005506">
    <property type="term" value="F:iron ion binding"/>
    <property type="evidence" value="ECO:0007669"/>
    <property type="project" value="InterPro"/>
</dbReference>
<sequence length="119" mass="13530">MAFALPEPFKWDDSFAVFYKNLDDEHKALFDAVFNCASKRDQGALGNLQSVSANHFSDEEGMMVKVNLPGFARHKIMHDKFLAVLAAIKCPISDADLLFCKDWLVQHIKVEDHKYKGKL</sequence>